<name>A0A8J5FJB9_ZINOF</name>
<dbReference type="SUPFAM" id="SSF49777">
    <property type="entry name" value="PEBP-like"/>
    <property type="match status" value="1"/>
</dbReference>
<comment type="caution">
    <text evidence="1">The sequence shown here is derived from an EMBL/GenBank/DDBJ whole genome shotgun (WGS) entry which is preliminary data.</text>
</comment>
<proteinExistence type="predicted"/>
<dbReference type="Gene3D" id="3.90.280.10">
    <property type="entry name" value="PEBP-like"/>
    <property type="match status" value="1"/>
</dbReference>
<gene>
    <name evidence="1" type="ORF">ZIOFF_051840</name>
</gene>
<accession>A0A8J5FJB9</accession>
<dbReference type="EMBL" id="JACMSC010000014">
    <property type="protein sequence ID" value="KAG6490542.1"/>
    <property type="molecule type" value="Genomic_DNA"/>
</dbReference>
<protein>
    <submittedName>
        <fullName evidence="1">Uncharacterized protein</fullName>
    </submittedName>
</protein>
<evidence type="ECO:0000313" key="1">
    <source>
        <dbReference type="EMBL" id="KAG6490542.1"/>
    </source>
</evidence>
<dbReference type="Proteomes" id="UP000734854">
    <property type="component" value="Unassembled WGS sequence"/>
</dbReference>
<dbReference type="InterPro" id="IPR036610">
    <property type="entry name" value="PEBP-like_sf"/>
</dbReference>
<organism evidence="1 2">
    <name type="scientific">Zingiber officinale</name>
    <name type="common">Ginger</name>
    <name type="synonym">Amomum zingiber</name>
    <dbReference type="NCBI Taxonomy" id="94328"/>
    <lineage>
        <taxon>Eukaryota</taxon>
        <taxon>Viridiplantae</taxon>
        <taxon>Streptophyta</taxon>
        <taxon>Embryophyta</taxon>
        <taxon>Tracheophyta</taxon>
        <taxon>Spermatophyta</taxon>
        <taxon>Magnoliopsida</taxon>
        <taxon>Liliopsida</taxon>
        <taxon>Zingiberales</taxon>
        <taxon>Zingiberaceae</taxon>
        <taxon>Zingiber</taxon>
    </lineage>
</organism>
<sequence length="128" mass="13883">MQVMVDPDAPSPSDPRLKEYLHWKRVGVLRVSTANNGDPSDGVRIVPATGSTDGVCAGLASKLHHQGLRPDVQPRPAGGRCLLQLPEGVRLRRAEDVPVVMPLDTIDDRFSAHSGHASWHDCARAHID</sequence>
<keyword evidence="2" id="KW-1185">Reference proteome</keyword>
<reference evidence="1 2" key="1">
    <citation type="submission" date="2020-08" db="EMBL/GenBank/DDBJ databases">
        <title>Plant Genome Project.</title>
        <authorList>
            <person name="Zhang R.-G."/>
        </authorList>
    </citation>
    <scope>NUCLEOTIDE SEQUENCE [LARGE SCALE GENOMIC DNA]</scope>
    <source>
        <tissue evidence="1">Rhizome</tissue>
    </source>
</reference>
<dbReference type="AlphaFoldDB" id="A0A8J5FJB9"/>
<evidence type="ECO:0000313" key="2">
    <source>
        <dbReference type="Proteomes" id="UP000734854"/>
    </source>
</evidence>